<evidence type="ECO:0000256" key="3">
    <source>
        <dbReference type="ARBA" id="ARBA00022473"/>
    </source>
</evidence>
<dbReference type="GO" id="GO:0005576">
    <property type="term" value="C:extracellular region"/>
    <property type="evidence" value="ECO:0007669"/>
    <property type="project" value="UniProtKB-SubCell"/>
</dbReference>
<comment type="similarity">
    <text evidence="2 9">Belongs to the phytosulfokine family.</text>
</comment>
<evidence type="ECO:0000256" key="1">
    <source>
        <dbReference type="ARBA" id="ARBA00004613"/>
    </source>
</evidence>
<dbReference type="STRING" id="2094558.A0A314XV16"/>
<dbReference type="InterPro" id="IPR009438">
    <property type="entry name" value="Phytosulfokine"/>
</dbReference>
<evidence type="ECO:0000256" key="9">
    <source>
        <dbReference type="RuleBase" id="RU368031"/>
    </source>
</evidence>
<sequence length="78" mass="9089">MKQNYQVFLMFSLLAFHIFSTSSHARLLQQNQASLSATNDPIDLMGSEECDDRDEECLKRRLIAEAHLDYIYTQNHKP</sequence>
<keyword evidence="5 9" id="KW-0765">Sulfation</keyword>
<evidence type="ECO:0000313" key="11">
    <source>
        <dbReference type="Proteomes" id="UP000250321"/>
    </source>
</evidence>
<comment type="subcellular location">
    <subcellularLocation>
        <location evidence="1 9">Secreted</location>
    </subcellularLocation>
</comment>
<evidence type="ECO:0000256" key="6">
    <source>
        <dbReference type="ARBA" id="ARBA00022729"/>
    </source>
</evidence>
<keyword evidence="6 9" id="KW-0732">Signal</keyword>
<dbReference type="GO" id="GO:0008283">
    <property type="term" value="P:cell population proliferation"/>
    <property type="evidence" value="ECO:0007669"/>
    <property type="project" value="UniProtKB-UniRule"/>
</dbReference>
<dbReference type="GO" id="GO:0030154">
    <property type="term" value="P:cell differentiation"/>
    <property type="evidence" value="ECO:0007669"/>
    <property type="project" value="UniProtKB-UniRule"/>
</dbReference>
<keyword evidence="11" id="KW-1185">Reference proteome</keyword>
<dbReference type="Proteomes" id="UP000250321">
    <property type="component" value="Unassembled WGS sequence"/>
</dbReference>
<evidence type="ECO:0000256" key="8">
    <source>
        <dbReference type="ARBA" id="ARBA00023030"/>
    </source>
</evidence>
<accession>A0A314XV16</accession>
<keyword evidence="3 9" id="KW-0217">Developmental protein</keyword>
<comment type="caution">
    <text evidence="10">The sequence shown here is derived from an EMBL/GenBank/DDBJ whole genome shotgun (WGS) entry which is preliminary data.</text>
</comment>
<evidence type="ECO:0000256" key="5">
    <source>
        <dbReference type="ARBA" id="ARBA00022641"/>
    </source>
</evidence>
<evidence type="ECO:0000256" key="7">
    <source>
        <dbReference type="ARBA" id="ARBA00022782"/>
    </source>
</evidence>
<dbReference type="PANTHER" id="PTHR33285">
    <property type="entry name" value="PHYTOSULFOKINES 3"/>
    <property type="match status" value="1"/>
</dbReference>
<dbReference type="AlphaFoldDB" id="A0A314XV16"/>
<evidence type="ECO:0000313" key="10">
    <source>
        <dbReference type="EMBL" id="PQP98181.1"/>
    </source>
</evidence>
<feature type="signal peptide" evidence="9">
    <location>
        <begin position="1"/>
        <end position="25"/>
    </location>
</feature>
<dbReference type="GO" id="GO:0008083">
    <property type="term" value="F:growth factor activity"/>
    <property type="evidence" value="ECO:0007669"/>
    <property type="project" value="UniProtKB-UniRule"/>
</dbReference>
<dbReference type="PANTHER" id="PTHR33285:SF33">
    <property type="entry name" value="PHYTOSULFOKINE"/>
    <property type="match status" value="1"/>
</dbReference>
<feature type="chain" id="PRO_5031591046" description="Phytosulfokine" evidence="9">
    <location>
        <begin position="26"/>
        <end position="78"/>
    </location>
</feature>
<evidence type="ECO:0000256" key="2">
    <source>
        <dbReference type="ARBA" id="ARBA00010781"/>
    </source>
</evidence>
<name>A0A314XV16_PRUYE</name>
<proteinExistence type="inferred from homology"/>
<protein>
    <recommendedName>
        <fullName evidence="9">Phytosulfokine</fullName>
    </recommendedName>
    <component>
        <recommendedName>
            <fullName evidence="9">Phytosulfokine-alpha</fullName>
            <shortName evidence="9">PSK-alpha</shortName>
            <shortName evidence="9">Phytosulfokine-a</shortName>
        </recommendedName>
    </component>
    <component>
        <recommendedName>
            <fullName evidence="9">Phytosulfokine-beta</fullName>
            <shortName evidence="9">PSK-beta</shortName>
            <shortName evidence="9">Phytosulfokine-b</shortName>
        </recommendedName>
    </component>
</protein>
<comment type="function">
    <text evidence="9">Promotes plant cell differentiation, organogenesis and somatic embryogenesis as well as cell proliferation.</text>
</comment>
<keyword evidence="4 9" id="KW-0964">Secreted</keyword>
<keyword evidence="8 9" id="KW-0339">Growth factor</keyword>
<comment type="PTM">
    <text evidence="9">PSK-alpha is produced by endopeptidase digestion. PSK-beta is produced from PSK-alpha by exopeptidase digestion.</text>
</comment>
<organism evidence="10 11">
    <name type="scientific">Prunus yedoensis var. nudiflora</name>
    <dbReference type="NCBI Taxonomy" id="2094558"/>
    <lineage>
        <taxon>Eukaryota</taxon>
        <taxon>Viridiplantae</taxon>
        <taxon>Streptophyta</taxon>
        <taxon>Embryophyta</taxon>
        <taxon>Tracheophyta</taxon>
        <taxon>Spermatophyta</taxon>
        <taxon>Magnoliopsida</taxon>
        <taxon>eudicotyledons</taxon>
        <taxon>Gunneridae</taxon>
        <taxon>Pentapetalae</taxon>
        <taxon>rosids</taxon>
        <taxon>fabids</taxon>
        <taxon>Rosales</taxon>
        <taxon>Rosaceae</taxon>
        <taxon>Amygdaloideae</taxon>
        <taxon>Amygdaleae</taxon>
        <taxon>Prunus</taxon>
    </lineage>
</organism>
<keyword evidence="7 9" id="KW-0221">Differentiation</keyword>
<dbReference type="EMBL" id="PJQY01001922">
    <property type="protein sequence ID" value="PQP98181.1"/>
    <property type="molecule type" value="Genomic_DNA"/>
</dbReference>
<gene>
    <name evidence="10" type="ORF">Pyn_04095</name>
</gene>
<reference evidence="10 11" key="1">
    <citation type="submission" date="2018-02" db="EMBL/GenBank/DDBJ databases">
        <title>Draft genome of wild Prunus yedoensis var. nudiflora.</title>
        <authorList>
            <person name="Baek S."/>
            <person name="Kim J.-H."/>
            <person name="Choi K."/>
            <person name="Kim G.-B."/>
            <person name="Cho A."/>
            <person name="Jang H."/>
            <person name="Shin C.-H."/>
            <person name="Yu H.-J."/>
            <person name="Mun J.-H."/>
        </authorList>
    </citation>
    <scope>NUCLEOTIDE SEQUENCE [LARGE SCALE GENOMIC DNA]</scope>
    <source>
        <strain evidence="11">cv. Jeju island</strain>
        <tissue evidence="10">Leaf</tissue>
    </source>
</reference>
<comment type="PTM">
    <text evidence="9">Sulfation is important for activity and for the binding to a putative membrane receptor.</text>
</comment>
<dbReference type="Pfam" id="PF06404">
    <property type="entry name" value="PSK"/>
    <property type="match status" value="1"/>
</dbReference>
<dbReference type="OrthoDB" id="1914102at2759"/>
<evidence type="ECO:0000256" key="4">
    <source>
        <dbReference type="ARBA" id="ARBA00022525"/>
    </source>
</evidence>